<dbReference type="AlphaFoldDB" id="A0A285MTN8"/>
<dbReference type="EMBL" id="OBEH01000002">
    <property type="protein sequence ID" value="SNY99897.1"/>
    <property type="molecule type" value="Genomic_DNA"/>
</dbReference>
<reference evidence="3" key="1">
    <citation type="submission" date="2017-09" db="EMBL/GenBank/DDBJ databases">
        <authorList>
            <person name="Varghese N."/>
            <person name="Submissions S."/>
        </authorList>
    </citation>
    <scope>NUCLEOTIDE SEQUENCE [LARGE SCALE GENOMIC DNA]</scope>
    <source>
        <strain evidence="3">DSM 25885</strain>
    </source>
</reference>
<keyword evidence="1" id="KW-1133">Transmembrane helix</keyword>
<sequence length="55" mass="6053">MDVVKEIIKNSAIGPLSRGYKGLVLSLFTSIVGILMTMLIILLKHGTNMNIQFGY</sequence>
<name>A0A285MTN8_9FLAO</name>
<keyword evidence="1" id="KW-0472">Membrane</keyword>
<evidence type="ECO:0000313" key="2">
    <source>
        <dbReference type="EMBL" id="SNY99897.1"/>
    </source>
</evidence>
<dbReference type="Proteomes" id="UP000219048">
    <property type="component" value="Unassembled WGS sequence"/>
</dbReference>
<feature type="transmembrane region" description="Helical" evidence="1">
    <location>
        <begin position="23"/>
        <end position="43"/>
    </location>
</feature>
<keyword evidence="3" id="KW-1185">Reference proteome</keyword>
<evidence type="ECO:0008006" key="4">
    <source>
        <dbReference type="Google" id="ProtNLM"/>
    </source>
</evidence>
<evidence type="ECO:0000313" key="3">
    <source>
        <dbReference type="Proteomes" id="UP000219048"/>
    </source>
</evidence>
<proteinExistence type="predicted"/>
<keyword evidence="1" id="KW-0812">Transmembrane</keyword>
<protein>
    <recommendedName>
        <fullName evidence="4">ABC transporter permease</fullName>
    </recommendedName>
</protein>
<gene>
    <name evidence="2" type="ORF">SAMN06265377_1711</name>
</gene>
<accession>A0A285MTN8</accession>
<evidence type="ECO:0000256" key="1">
    <source>
        <dbReference type="SAM" id="Phobius"/>
    </source>
</evidence>
<organism evidence="2 3">
    <name type="scientific">Flagellimonas pacifica</name>
    <dbReference type="NCBI Taxonomy" id="1247520"/>
    <lineage>
        <taxon>Bacteria</taxon>
        <taxon>Pseudomonadati</taxon>
        <taxon>Bacteroidota</taxon>
        <taxon>Flavobacteriia</taxon>
        <taxon>Flavobacteriales</taxon>
        <taxon>Flavobacteriaceae</taxon>
        <taxon>Flagellimonas</taxon>
    </lineage>
</organism>